<evidence type="ECO:0000313" key="2">
    <source>
        <dbReference type="Proteomes" id="UP000094626"/>
    </source>
</evidence>
<organism evidence="1 2">
    <name type="scientific">Novosphingobium resinovorum</name>
    <dbReference type="NCBI Taxonomy" id="158500"/>
    <lineage>
        <taxon>Bacteria</taxon>
        <taxon>Pseudomonadati</taxon>
        <taxon>Pseudomonadota</taxon>
        <taxon>Alphaproteobacteria</taxon>
        <taxon>Sphingomonadales</taxon>
        <taxon>Sphingomonadaceae</taxon>
        <taxon>Novosphingobium</taxon>
    </lineage>
</organism>
<accession>A0A1D8A4Z3</accession>
<gene>
    <name evidence="1" type="ORF">BES08_10830</name>
</gene>
<keyword evidence="2" id="KW-1185">Reference proteome</keyword>
<proteinExistence type="predicted"/>
<evidence type="ECO:0000313" key="1">
    <source>
        <dbReference type="EMBL" id="AOR77187.1"/>
    </source>
</evidence>
<evidence type="ECO:0008006" key="3">
    <source>
        <dbReference type="Google" id="ProtNLM"/>
    </source>
</evidence>
<dbReference type="KEGG" id="nre:BES08_10830"/>
<sequence>MDRQSDEALLRHAVKIALPRRSRGYQPRWVAVMDTFAVGSTVAHELCVRFDLNPDEMVRQ</sequence>
<dbReference type="EMBL" id="CP017075">
    <property type="protein sequence ID" value="AOR77187.1"/>
    <property type="molecule type" value="Genomic_DNA"/>
</dbReference>
<dbReference type="Proteomes" id="UP000094626">
    <property type="component" value="Chromosome"/>
</dbReference>
<dbReference type="OrthoDB" id="6908629at2"/>
<dbReference type="AlphaFoldDB" id="A0A1D8A4Z3"/>
<name>A0A1D8A4Z3_9SPHN</name>
<reference evidence="2" key="1">
    <citation type="journal article" date="2017" name="J. Biotechnol.">
        <title>Complete genome sequence of Novosphingobium resinovorum SA1, a versatile xenobiotic-degrading bacterium capable of utilizing sulfanilic acid.</title>
        <authorList>
            <person name="Hegedus B."/>
            <person name="Kos P.B."/>
            <person name="Balint B."/>
            <person name="Maroti G."/>
            <person name="Gan H.M."/>
            <person name="Perei K."/>
            <person name="Rakhely G."/>
        </authorList>
    </citation>
    <scope>NUCLEOTIDE SEQUENCE [LARGE SCALE GENOMIC DNA]</scope>
    <source>
        <strain evidence="2">SA1</strain>
    </source>
</reference>
<dbReference type="RefSeq" id="WP_069708255.1">
    <property type="nucleotide sequence ID" value="NZ_CP017075.1"/>
</dbReference>
<protein>
    <recommendedName>
        <fullName evidence="3">Transposase</fullName>
    </recommendedName>
</protein>